<dbReference type="EMBL" id="PGGM01000010">
    <property type="protein sequence ID" value="PSH62174.1"/>
    <property type="molecule type" value="Genomic_DNA"/>
</dbReference>
<proteinExistence type="inferred from homology"/>
<gene>
    <name evidence="3" type="ORF">CU103_20275</name>
</gene>
<dbReference type="InterPro" id="IPR036928">
    <property type="entry name" value="AS_sf"/>
</dbReference>
<dbReference type="PANTHER" id="PTHR11895">
    <property type="entry name" value="TRANSAMIDASE"/>
    <property type="match status" value="1"/>
</dbReference>
<dbReference type="GO" id="GO:0003824">
    <property type="term" value="F:catalytic activity"/>
    <property type="evidence" value="ECO:0007669"/>
    <property type="project" value="InterPro"/>
</dbReference>
<name>A0A2P7B6S9_9HYPH</name>
<dbReference type="Proteomes" id="UP000241764">
    <property type="component" value="Unassembled WGS sequence"/>
</dbReference>
<comment type="caution">
    <text evidence="3">The sequence shown here is derived from an EMBL/GenBank/DDBJ whole genome shotgun (WGS) entry which is preliminary data.</text>
</comment>
<dbReference type="SUPFAM" id="SSF75304">
    <property type="entry name" value="Amidase signature (AS) enzymes"/>
    <property type="match status" value="1"/>
</dbReference>
<organism evidence="3 4">
    <name type="scientific">Phyllobacterium sophorae</name>
    <dbReference type="NCBI Taxonomy" id="1520277"/>
    <lineage>
        <taxon>Bacteria</taxon>
        <taxon>Pseudomonadati</taxon>
        <taxon>Pseudomonadota</taxon>
        <taxon>Alphaproteobacteria</taxon>
        <taxon>Hyphomicrobiales</taxon>
        <taxon>Phyllobacteriaceae</taxon>
        <taxon>Phyllobacterium</taxon>
    </lineage>
</organism>
<dbReference type="AlphaFoldDB" id="A0A2P7B6S9"/>
<dbReference type="OrthoDB" id="9777859at2"/>
<evidence type="ECO:0000313" key="3">
    <source>
        <dbReference type="EMBL" id="PSH62174.1"/>
    </source>
</evidence>
<dbReference type="PANTHER" id="PTHR11895:SF7">
    <property type="entry name" value="GLUTAMYL-TRNA(GLN) AMIDOTRANSFERASE SUBUNIT A, MITOCHONDRIAL"/>
    <property type="match status" value="1"/>
</dbReference>
<evidence type="ECO:0000259" key="2">
    <source>
        <dbReference type="Pfam" id="PF01425"/>
    </source>
</evidence>
<reference evidence="4" key="1">
    <citation type="submission" date="2017-11" db="EMBL/GenBank/DDBJ databases">
        <authorList>
            <person name="Kuznetsova I."/>
            <person name="Sazanova A."/>
            <person name="Chirak E."/>
            <person name="Safronova V."/>
            <person name="Willems A."/>
        </authorList>
    </citation>
    <scope>NUCLEOTIDE SEQUENCE [LARGE SCALE GENOMIC DNA]</scope>
    <source>
        <strain evidence="4">CCBAU 03422</strain>
    </source>
</reference>
<evidence type="ECO:0000313" key="4">
    <source>
        <dbReference type="Proteomes" id="UP000241764"/>
    </source>
</evidence>
<dbReference type="InterPro" id="IPR023631">
    <property type="entry name" value="Amidase_dom"/>
</dbReference>
<dbReference type="RefSeq" id="WP_106665842.1">
    <property type="nucleotide sequence ID" value="NZ_PGGM01000010.1"/>
</dbReference>
<comment type="similarity">
    <text evidence="1">Belongs to the amidase family.</text>
</comment>
<protein>
    <recommendedName>
        <fullName evidence="2">Amidase domain-containing protein</fullName>
    </recommendedName>
</protein>
<dbReference type="Pfam" id="PF01425">
    <property type="entry name" value="Amidase"/>
    <property type="match status" value="1"/>
</dbReference>
<sequence length="485" mass="52186">MIQGYGDYDGVGLAQLIAKREVSPLELMETAIVHTTAMDKELNFLAVECFDLGRKAAAQALPTGPLAGVPYLLKDTFTSWAGTITTNGCNLYRNFVSPSDTETVRKAKVAGLLMFAKSTTPEFGWALATETLLHGDTLNPWDKTKTPGGSTGGGAAAVAAGGVPFANASDGGGSIRIPAAYCGLVGHKPSRGRITWGPDVAEVCSGVATEGVVSRTVRDQAAYLDIMHGQLPGDRDLPPPVDETFQRSLNSPLRKLRIGFTTESFSHVATYEAGISGVQRAAKLCTEMGHLVEEASLGGFDYIKAYSHIRGIFGMGHYATLCRAAVLKGCEPSGDDFTRFMFESARDSARMTGFEYAQHVEGIRQGARQMELACLPFDIVLTPMSIIAPPAIGHNHMHHTELNQYHDTLRDYGMVFSVPFNVGGQPACSIPIGIDQNGLPVGLQIVGKWGDDVTVLQLAAEFERAAPWSHLRPPTWIKEPDYSPR</sequence>
<feature type="domain" description="Amidase" evidence="2">
    <location>
        <begin position="26"/>
        <end position="456"/>
    </location>
</feature>
<dbReference type="InterPro" id="IPR000120">
    <property type="entry name" value="Amidase"/>
</dbReference>
<accession>A0A2P7B6S9</accession>
<keyword evidence="4" id="KW-1185">Reference proteome</keyword>
<evidence type="ECO:0000256" key="1">
    <source>
        <dbReference type="ARBA" id="ARBA00009199"/>
    </source>
</evidence>
<dbReference type="Gene3D" id="3.90.1300.10">
    <property type="entry name" value="Amidase signature (AS) domain"/>
    <property type="match status" value="1"/>
</dbReference>